<dbReference type="VEuPathDB" id="FungiDB:GGTG_04051"/>
<organism evidence="2">
    <name type="scientific">Gaeumannomyces tritici (strain R3-111a-1)</name>
    <name type="common">Wheat and barley take-all root rot fungus</name>
    <name type="synonym">Gaeumannomyces graminis var. tritici</name>
    <dbReference type="NCBI Taxonomy" id="644352"/>
    <lineage>
        <taxon>Eukaryota</taxon>
        <taxon>Fungi</taxon>
        <taxon>Dikarya</taxon>
        <taxon>Ascomycota</taxon>
        <taxon>Pezizomycotina</taxon>
        <taxon>Sordariomycetes</taxon>
        <taxon>Sordariomycetidae</taxon>
        <taxon>Magnaporthales</taxon>
        <taxon>Magnaporthaceae</taxon>
        <taxon>Gaeumannomyces</taxon>
    </lineage>
</organism>
<name>J3NS03_GAET3</name>
<reference evidence="4" key="1">
    <citation type="submission" date="2010-07" db="EMBL/GenBank/DDBJ databases">
        <title>The genome sequence of Gaeumannomyces graminis var. tritici strain R3-111a-1.</title>
        <authorList>
            <consortium name="The Broad Institute Genome Sequencing Platform"/>
            <person name="Ma L.-J."/>
            <person name="Dead R."/>
            <person name="Young S."/>
            <person name="Zeng Q."/>
            <person name="Koehrsen M."/>
            <person name="Alvarado L."/>
            <person name="Berlin A."/>
            <person name="Chapman S.B."/>
            <person name="Chen Z."/>
            <person name="Freedman E."/>
            <person name="Gellesch M."/>
            <person name="Goldberg J."/>
            <person name="Griggs A."/>
            <person name="Gujja S."/>
            <person name="Heilman E.R."/>
            <person name="Heiman D."/>
            <person name="Hepburn T."/>
            <person name="Howarth C."/>
            <person name="Jen D."/>
            <person name="Larson L."/>
            <person name="Mehta T."/>
            <person name="Neiman D."/>
            <person name="Pearson M."/>
            <person name="Roberts A."/>
            <person name="Saif S."/>
            <person name="Shea T."/>
            <person name="Shenoy N."/>
            <person name="Sisk P."/>
            <person name="Stolte C."/>
            <person name="Sykes S."/>
            <person name="Walk T."/>
            <person name="White J."/>
            <person name="Yandava C."/>
            <person name="Haas B."/>
            <person name="Nusbaum C."/>
            <person name="Birren B."/>
        </authorList>
    </citation>
    <scope>NUCLEOTIDE SEQUENCE [LARGE SCALE GENOMIC DNA]</scope>
    <source>
        <strain evidence="4">R3-111a-1</strain>
    </source>
</reference>
<dbReference type="GeneID" id="20344509"/>
<accession>J3NS03</accession>
<evidence type="ECO:0000313" key="4">
    <source>
        <dbReference type="Proteomes" id="UP000006039"/>
    </source>
</evidence>
<keyword evidence="4" id="KW-1185">Reference proteome</keyword>
<reference evidence="2" key="3">
    <citation type="submission" date="2010-09" db="EMBL/GenBank/DDBJ databases">
        <title>Annotation of Gaeumannomyces graminis var. tritici R3-111a-1.</title>
        <authorList>
            <consortium name="The Broad Institute Genome Sequencing Platform"/>
            <person name="Ma L.-J."/>
            <person name="Dead R."/>
            <person name="Young S.K."/>
            <person name="Zeng Q."/>
            <person name="Gargeya S."/>
            <person name="Fitzgerald M."/>
            <person name="Haas B."/>
            <person name="Abouelleil A."/>
            <person name="Alvarado L."/>
            <person name="Arachchi H.M."/>
            <person name="Berlin A."/>
            <person name="Brown A."/>
            <person name="Chapman S.B."/>
            <person name="Chen Z."/>
            <person name="Dunbar C."/>
            <person name="Freedman E."/>
            <person name="Gearin G."/>
            <person name="Gellesch M."/>
            <person name="Goldberg J."/>
            <person name="Griggs A."/>
            <person name="Gujja S."/>
            <person name="Heiman D."/>
            <person name="Howarth C."/>
            <person name="Larson L."/>
            <person name="Lui A."/>
            <person name="MacDonald P.J.P."/>
            <person name="Mehta T."/>
            <person name="Montmayeur A."/>
            <person name="Murphy C."/>
            <person name="Neiman D."/>
            <person name="Pearson M."/>
            <person name="Priest M."/>
            <person name="Roberts A."/>
            <person name="Saif S."/>
            <person name="Shea T."/>
            <person name="Shenoy N."/>
            <person name="Sisk P."/>
            <person name="Stolte C."/>
            <person name="Sykes S."/>
            <person name="Yandava C."/>
            <person name="Wortman J."/>
            <person name="Nusbaum C."/>
            <person name="Birren B."/>
        </authorList>
    </citation>
    <scope>NUCLEOTIDE SEQUENCE</scope>
    <source>
        <strain evidence="2">R3-111a-1</strain>
    </source>
</reference>
<protein>
    <submittedName>
        <fullName evidence="2 3">Uncharacterized protein</fullName>
    </submittedName>
</protein>
<dbReference type="RefSeq" id="XP_009220104.1">
    <property type="nucleotide sequence ID" value="XM_009221840.1"/>
</dbReference>
<reference evidence="3" key="4">
    <citation type="journal article" date="2015" name="G3 (Bethesda)">
        <title>Genome sequences of three phytopathogenic species of the Magnaporthaceae family of fungi.</title>
        <authorList>
            <person name="Okagaki L.H."/>
            <person name="Nunes C.C."/>
            <person name="Sailsbery J."/>
            <person name="Clay B."/>
            <person name="Brown D."/>
            <person name="John T."/>
            <person name="Oh Y."/>
            <person name="Young N."/>
            <person name="Fitzgerald M."/>
            <person name="Haas B.J."/>
            <person name="Zeng Q."/>
            <person name="Young S."/>
            <person name="Adiconis X."/>
            <person name="Fan L."/>
            <person name="Levin J.Z."/>
            <person name="Mitchell T.K."/>
            <person name="Okubara P.A."/>
            <person name="Farman M.L."/>
            <person name="Kohn L.M."/>
            <person name="Birren B."/>
            <person name="Ma L.-J."/>
            <person name="Dean R.A."/>
        </authorList>
    </citation>
    <scope>NUCLEOTIDE SEQUENCE</scope>
    <source>
        <strain evidence="3">R3-111a-1</strain>
    </source>
</reference>
<feature type="region of interest" description="Disordered" evidence="1">
    <location>
        <begin position="1"/>
        <end position="21"/>
    </location>
</feature>
<reference evidence="3" key="5">
    <citation type="submission" date="2018-04" db="UniProtKB">
        <authorList>
            <consortium name="EnsemblFungi"/>
        </authorList>
    </citation>
    <scope>IDENTIFICATION</scope>
    <source>
        <strain evidence="3">R3-111a-1</strain>
    </source>
</reference>
<dbReference type="OrthoDB" id="5240412at2759"/>
<sequence length="118" mass="12699">MASHEDDTMPEETQGYKLSQPKQSLAEYSQMGCWGVVLEGLLATPPTGSERALGMSQPNAAVDAQHVAAAVSEANSRPYTMPPAECPFLTLSWEPLPCPSRFPLFLTASRQASPTAVY</sequence>
<dbReference type="Proteomes" id="UP000006039">
    <property type="component" value="Unassembled WGS sequence"/>
</dbReference>
<dbReference type="AlphaFoldDB" id="J3NS03"/>
<evidence type="ECO:0000256" key="1">
    <source>
        <dbReference type="SAM" id="MobiDB-lite"/>
    </source>
</evidence>
<gene>
    <name evidence="3" type="primary">20344509</name>
    <name evidence="2" type="ORF">GGTG_04051</name>
</gene>
<proteinExistence type="predicted"/>
<evidence type="ECO:0000313" key="3">
    <source>
        <dbReference type="EnsemblFungi" id="EJT78959"/>
    </source>
</evidence>
<dbReference type="HOGENOM" id="CLU_2073310_0_0_1"/>
<dbReference type="EMBL" id="GL385396">
    <property type="protein sequence ID" value="EJT78959.1"/>
    <property type="molecule type" value="Genomic_DNA"/>
</dbReference>
<reference evidence="2" key="2">
    <citation type="submission" date="2010-07" db="EMBL/GenBank/DDBJ databases">
        <authorList>
            <consortium name="The Broad Institute Genome Sequencing Platform"/>
            <consortium name="Broad Institute Genome Sequencing Center for Infectious Disease"/>
            <person name="Ma L.-J."/>
            <person name="Dead R."/>
            <person name="Young S."/>
            <person name="Zeng Q."/>
            <person name="Koehrsen M."/>
            <person name="Alvarado L."/>
            <person name="Berlin A."/>
            <person name="Chapman S.B."/>
            <person name="Chen Z."/>
            <person name="Freedman E."/>
            <person name="Gellesch M."/>
            <person name="Goldberg J."/>
            <person name="Griggs A."/>
            <person name="Gujja S."/>
            <person name="Heilman E.R."/>
            <person name="Heiman D."/>
            <person name="Hepburn T."/>
            <person name="Howarth C."/>
            <person name="Jen D."/>
            <person name="Larson L."/>
            <person name="Mehta T."/>
            <person name="Neiman D."/>
            <person name="Pearson M."/>
            <person name="Roberts A."/>
            <person name="Saif S."/>
            <person name="Shea T."/>
            <person name="Shenoy N."/>
            <person name="Sisk P."/>
            <person name="Stolte C."/>
            <person name="Sykes S."/>
            <person name="Walk T."/>
            <person name="White J."/>
            <person name="Yandava C."/>
            <person name="Haas B."/>
            <person name="Nusbaum C."/>
            <person name="Birren B."/>
        </authorList>
    </citation>
    <scope>NUCLEOTIDE SEQUENCE</scope>
    <source>
        <strain evidence="2">R3-111a-1</strain>
    </source>
</reference>
<evidence type="ECO:0000313" key="2">
    <source>
        <dbReference type="EMBL" id="EJT78959.1"/>
    </source>
</evidence>
<dbReference type="EnsemblFungi" id="EJT78959">
    <property type="protein sequence ID" value="EJT78959"/>
    <property type="gene ID" value="GGTG_04051"/>
</dbReference>